<evidence type="ECO:0000256" key="2">
    <source>
        <dbReference type="ARBA" id="ARBA00022448"/>
    </source>
</evidence>
<evidence type="ECO:0000256" key="1">
    <source>
        <dbReference type="ARBA" id="ARBA00004651"/>
    </source>
</evidence>
<name>A0A9W6JAM8_9HYPH</name>
<dbReference type="InterPro" id="IPR035906">
    <property type="entry name" value="MetI-like_sf"/>
</dbReference>
<dbReference type="EMBL" id="BSFJ01000016">
    <property type="protein sequence ID" value="GLK72509.1"/>
    <property type="molecule type" value="Genomic_DNA"/>
</dbReference>
<gene>
    <name evidence="9" type="ORF">GCM10017643_26250</name>
</gene>
<dbReference type="Proteomes" id="UP001143370">
    <property type="component" value="Unassembled WGS sequence"/>
</dbReference>
<reference evidence="9" key="2">
    <citation type="submission" date="2023-01" db="EMBL/GenBank/DDBJ databases">
        <authorList>
            <person name="Sun Q."/>
            <person name="Evtushenko L."/>
        </authorList>
    </citation>
    <scope>NUCLEOTIDE SEQUENCE</scope>
    <source>
        <strain evidence="9">VKM B-2484</strain>
    </source>
</reference>
<dbReference type="PROSITE" id="PS50928">
    <property type="entry name" value="ABC_TM1"/>
    <property type="match status" value="1"/>
</dbReference>
<dbReference type="RefSeq" id="WP_213373651.1">
    <property type="nucleotide sequence ID" value="NZ_BSFJ01000016.1"/>
</dbReference>
<dbReference type="Gene3D" id="1.10.3720.10">
    <property type="entry name" value="MetI-like"/>
    <property type="match status" value="1"/>
</dbReference>
<comment type="caution">
    <text evidence="9">The sequence shown here is derived from an EMBL/GenBank/DDBJ whole genome shotgun (WGS) entry which is preliminary data.</text>
</comment>
<dbReference type="InterPro" id="IPR000515">
    <property type="entry name" value="MetI-like"/>
</dbReference>
<dbReference type="PANTHER" id="PTHR30043:SF1">
    <property type="entry name" value="ABC TRANSPORT SYSTEM PERMEASE PROTEIN P69"/>
    <property type="match status" value="1"/>
</dbReference>
<evidence type="ECO:0000259" key="8">
    <source>
        <dbReference type="PROSITE" id="PS50928"/>
    </source>
</evidence>
<dbReference type="InterPro" id="IPR005769">
    <property type="entry name" value="PhnE/PtxC"/>
</dbReference>
<keyword evidence="10" id="KW-1185">Reference proteome</keyword>
<evidence type="ECO:0000256" key="4">
    <source>
        <dbReference type="ARBA" id="ARBA00022692"/>
    </source>
</evidence>
<comment type="subcellular location">
    <subcellularLocation>
        <location evidence="1 7">Cell membrane</location>
        <topology evidence="1 7">Multi-pass membrane protein</topology>
    </subcellularLocation>
</comment>
<evidence type="ECO:0000256" key="5">
    <source>
        <dbReference type="ARBA" id="ARBA00022989"/>
    </source>
</evidence>
<evidence type="ECO:0000256" key="7">
    <source>
        <dbReference type="RuleBase" id="RU363032"/>
    </source>
</evidence>
<proteinExistence type="inferred from homology"/>
<evidence type="ECO:0000313" key="9">
    <source>
        <dbReference type="EMBL" id="GLK72509.1"/>
    </source>
</evidence>
<dbReference type="CDD" id="cd06261">
    <property type="entry name" value="TM_PBP2"/>
    <property type="match status" value="1"/>
</dbReference>
<dbReference type="PANTHER" id="PTHR30043">
    <property type="entry name" value="PHOSPHONATES TRANSPORT SYSTEM PERMEASE PROTEIN"/>
    <property type="match status" value="1"/>
</dbReference>
<feature type="transmembrane region" description="Helical" evidence="7">
    <location>
        <begin position="26"/>
        <end position="45"/>
    </location>
</feature>
<feature type="transmembrane region" description="Helical" evidence="7">
    <location>
        <begin position="138"/>
        <end position="161"/>
    </location>
</feature>
<keyword evidence="3" id="KW-1003">Cell membrane</keyword>
<evidence type="ECO:0000313" key="10">
    <source>
        <dbReference type="Proteomes" id="UP001143370"/>
    </source>
</evidence>
<dbReference type="SUPFAM" id="SSF161098">
    <property type="entry name" value="MetI-like"/>
    <property type="match status" value="1"/>
</dbReference>
<dbReference type="GO" id="GO:0005886">
    <property type="term" value="C:plasma membrane"/>
    <property type="evidence" value="ECO:0007669"/>
    <property type="project" value="UniProtKB-SubCell"/>
</dbReference>
<feature type="transmembrane region" description="Helical" evidence="7">
    <location>
        <begin position="251"/>
        <end position="269"/>
    </location>
</feature>
<dbReference type="GO" id="GO:0015416">
    <property type="term" value="F:ABC-type phosphonate transporter activity"/>
    <property type="evidence" value="ECO:0007669"/>
    <property type="project" value="InterPro"/>
</dbReference>
<reference evidence="9" key="1">
    <citation type="journal article" date="2014" name="Int. J. Syst. Evol. Microbiol.">
        <title>Complete genome sequence of Corynebacterium casei LMG S-19264T (=DSM 44701T), isolated from a smear-ripened cheese.</title>
        <authorList>
            <consortium name="US DOE Joint Genome Institute (JGI-PGF)"/>
            <person name="Walter F."/>
            <person name="Albersmeier A."/>
            <person name="Kalinowski J."/>
            <person name="Ruckert C."/>
        </authorList>
    </citation>
    <scope>NUCLEOTIDE SEQUENCE</scope>
    <source>
        <strain evidence="9">VKM B-2484</strain>
    </source>
</reference>
<protein>
    <submittedName>
        <fullName evidence="9">Phosphonate ABC transporter, permease protein PhnE</fullName>
    </submittedName>
</protein>
<sequence length="277" mass="29491">MASTTSPDTASPAIARTLPPPRLPSISPISFTLIVVVAALFLASMGQVAPSPEKLANGLPRMAELVGRMLPPNTDPGFLQRMGWRILETLQIALVGTVFGVIISLPMGWLTARGISPLGALRHFPRALVSLFRTVPDLVWALLFVSTLGIGAVAGTMTIVVDTVGFCGRFFAEAMEEADKKPQEALHAIGANRVTVLCGAILPDVMPTLINSSLFALEKAVRSSVVLGLVGAGGIGQELKVAFDLFQYRNASAIILAIFVIVLAMEFLTDRLRAKFQ</sequence>
<feature type="transmembrane region" description="Helical" evidence="7">
    <location>
        <begin position="90"/>
        <end position="112"/>
    </location>
</feature>
<keyword evidence="5 7" id="KW-1133">Transmembrane helix</keyword>
<keyword evidence="6 7" id="KW-0472">Membrane</keyword>
<dbReference type="Pfam" id="PF00528">
    <property type="entry name" value="BPD_transp_1"/>
    <property type="match status" value="1"/>
</dbReference>
<organism evidence="9 10">
    <name type="scientific">Ancylobacter dichloromethanicus</name>
    <dbReference type="NCBI Taxonomy" id="518825"/>
    <lineage>
        <taxon>Bacteria</taxon>
        <taxon>Pseudomonadati</taxon>
        <taxon>Pseudomonadota</taxon>
        <taxon>Alphaproteobacteria</taxon>
        <taxon>Hyphomicrobiales</taxon>
        <taxon>Xanthobacteraceae</taxon>
        <taxon>Ancylobacter</taxon>
    </lineage>
</organism>
<dbReference type="AlphaFoldDB" id="A0A9W6JAM8"/>
<evidence type="ECO:0000256" key="6">
    <source>
        <dbReference type="ARBA" id="ARBA00023136"/>
    </source>
</evidence>
<feature type="domain" description="ABC transmembrane type-1" evidence="8">
    <location>
        <begin position="86"/>
        <end position="269"/>
    </location>
</feature>
<dbReference type="NCBIfam" id="TIGR01097">
    <property type="entry name" value="PhnE"/>
    <property type="match status" value="1"/>
</dbReference>
<keyword evidence="2 7" id="KW-0813">Transport</keyword>
<keyword evidence="4 7" id="KW-0812">Transmembrane</keyword>
<evidence type="ECO:0000256" key="3">
    <source>
        <dbReference type="ARBA" id="ARBA00022475"/>
    </source>
</evidence>
<accession>A0A9W6JAM8</accession>
<comment type="similarity">
    <text evidence="7">Belongs to the binding-protein-dependent transport system permease family.</text>
</comment>